<reference evidence="3" key="1">
    <citation type="submission" date="2016-04" db="EMBL/GenBank/DDBJ databases">
        <authorList>
            <person name="Chen L."/>
            <person name="Zhuang W."/>
            <person name="Wang G."/>
        </authorList>
    </citation>
    <scope>NUCLEOTIDE SEQUENCE [LARGE SCALE GENOMIC DNA]</scope>
    <source>
        <strain evidence="3">208</strain>
    </source>
</reference>
<dbReference type="PANTHER" id="PTHR35596:SF1">
    <property type="entry name" value="MICROBIAL-TYPE PARG CATALYTIC DOMAIN-CONTAINING PROTEIN"/>
    <property type="match status" value="1"/>
</dbReference>
<comment type="caution">
    <text evidence="2">The sequence shown here is derived from an EMBL/GenBank/DDBJ whole genome shotgun (WGS) entry which is preliminary data.</text>
</comment>
<dbReference type="Gene3D" id="3.40.220.10">
    <property type="entry name" value="Leucine Aminopeptidase, subunit E, domain 1"/>
    <property type="match status" value="1"/>
</dbReference>
<dbReference type="Pfam" id="PF10021">
    <property type="entry name" value="PARG_cat_microb"/>
    <property type="match status" value="1"/>
</dbReference>
<evidence type="ECO:0000259" key="1">
    <source>
        <dbReference type="Pfam" id="PF10021"/>
    </source>
</evidence>
<dbReference type="RefSeq" id="WP_081165589.1">
    <property type="nucleotide sequence ID" value="NZ_LWBP01000188.1"/>
</dbReference>
<name>A0A1V9FJ85_9BACT</name>
<dbReference type="AlphaFoldDB" id="A0A1V9FJ85"/>
<sequence length="273" mass="30767">MKQSKRIEIAKDTLAILEKGFYTNSNGEKVDLSLIQKNAEEKTSLYTPKALDELLTGIRYTYSYDTRYEVTNETTLDAVRRLAREGEEHVVCLNFASAKNPGGGFLGGALAQEECIARATGLYPCLLQANEYYEYHRKLNTCLYSDHMIYSPQVPILKTESGELLNEVICTNIITSPAVNAGAVRRNEPGNADKIIPVMRKRIEKLLALCVHYEHTALVLGAWGCGVFRNDPEEIAELFREALTGNFASQFKKVVFAVKTDKEEIIEPFRKRF</sequence>
<keyword evidence="3" id="KW-1185">Reference proteome</keyword>
<dbReference type="STRING" id="550983.A4R26_02855"/>
<dbReference type="NCBIfam" id="TIGR02452">
    <property type="entry name" value="TIGR02452 family protein"/>
    <property type="match status" value="1"/>
</dbReference>
<protein>
    <submittedName>
        <fullName evidence="2">TIGR02452 family protein</fullName>
    </submittedName>
</protein>
<dbReference type="EMBL" id="LWBP01000188">
    <property type="protein sequence ID" value="OQP58412.1"/>
    <property type="molecule type" value="Genomic_DNA"/>
</dbReference>
<dbReference type="InterPro" id="IPR012664">
    <property type="entry name" value="CHP02452"/>
</dbReference>
<dbReference type="OrthoDB" id="9806181at2"/>
<dbReference type="InterPro" id="IPR043472">
    <property type="entry name" value="Macro_dom-like"/>
</dbReference>
<dbReference type="PIRSF" id="PIRSF014899">
    <property type="entry name" value="UCP014899"/>
    <property type="match status" value="1"/>
</dbReference>
<proteinExistence type="predicted"/>
<organism evidence="2 3">
    <name type="scientific">Niastella populi</name>
    <dbReference type="NCBI Taxonomy" id="550983"/>
    <lineage>
        <taxon>Bacteria</taxon>
        <taxon>Pseudomonadati</taxon>
        <taxon>Bacteroidota</taxon>
        <taxon>Chitinophagia</taxon>
        <taxon>Chitinophagales</taxon>
        <taxon>Chitinophagaceae</taxon>
        <taxon>Niastella</taxon>
    </lineage>
</organism>
<dbReference type="Proteomes" id="UP000192276">
    <property type="component" value="Unassembled WGS sequence"/>
</dbReference>
<dbReference type="InterPro" id="IPR019261">
    <property type="entry name" value="PARG_cat_microbial"/>
</dbReference>
<gene>
    <name evidence="2" type="ORF">A4R26_02855</name>
</gene>
<feature type="domain" description="Microbial-type PARG catalytic" evidence="1">
    <location>
        <begin position="10"/>
        <end position="158"/>
    </location>
</feature>
<evidence type="ECO:0000313" key="3">
    <source>
        <dbReference type="Proteomes" id="UP000192276"/>
    </source>
</evidence>
<evidence type="ECO:0000313" key="2">
    <source>
        <dbReference type="EMBL" id="OQP58412.1"/>
    </source>
</evidence>
<accession>A0A1V9FJ85</accession>
<dbReference type="SUPFAM" id="SSF52949">
    <property type="entry name" value="Macro domain-like"/>
    <property type="match status" value="1"/>
</dbReference>
<dbReference type="PANTHER" id="PTHR35596">
    <property type="entry name" value="DUF2263 DOMAIN-CONTAINING PROTEIN"/>
    <property type="match status" value="1"/>
</dbReference>